<proteinExistence type="inferred from homology"/>
<dbReference type="Gene3D" id="1.25.40.10">
    <property type="entry name" value="Tetratricopeptide repeat domain"/>
    <property type="match status" value="6"/>
</dbReference>
<dbReference type="PANTHER" id="PTHR24015">
    <property type="entry name" value="OS07G0578800 PROTEIN-RELATED"/>
    <property type="match status" value="1"/>
</dbReference>
<dbReference type="InterPro" id="IPR046960">
    <property type="entry name" value="PPR_At4g14850-like_plant"/>
</dbReference>
<protein>
    <recommendedName>
        <fullName evidence="13">Photosystem II reaction center Psb28 protein</fullName>
    </recommendedName>
</protein>
<keyword evidence="15" id="KW-1185">Reference proteome</keyword>
<accession>A0AAV5E262</accession>
<comment type="caution">
    <text evidence="14">The sequence shown here is derived from an EMBL/GenBank/DDBJ whole genome shotgun (WGS) entry which is preliminary data.</text>
</comment>
<keyword evidence="7" id="KW-0793">Thylakoid</keyword>
<evidence type="ECO:0000313" key="14">
    <source>
        <dbReference type="EMBL" id="GJN16787.1"/>
    </source>
</evidence>
<dbReference type="InterPro" id="IPR002885">
    <property type="entry name" value="PPR_rpt"/>
</dbReference>
<evidence type="ECO:0000256" key="9">
    <source>
        <dbReference type="ARBA" id="ARBA00023276"/>
    </source>
</evidence>
<comment type="subcellular location">
    <subcellularLocation>
        <location evidence="1">Plastid</location>
        <location evidence="1">Chloroplast thylakoid membrane</location>
        <topology evidence="1">Peripheral membrane protein</topology>
        <orientation evidence="1">Stromal side</orientation>
    </subcellularLocation>
</comment>
<dbReference type="InterPro" id="IPR011990">
    <property type="entry name" value="TPR-like_helical_dom_sf"/>
</dbReference>
<dbReference type="PROSITE" id="PS51375">
    <property type="entry name" value="PPR"/>
    <property type="match status" value="4"/>
</dbReference>
<dbReference type="Gene3D" id="2.40.30.220">
    <property type="entry name" value="Photosystem II Psb28"/>
    <property type="match status" value="1"/>
</dbReference>
<dbReference type="GO" id="GO:0003723">
    <property type="term" value="F:RNA binding"/>
    <property type="evidence" value="ECO:0007669"/>
    <property type="project" value="InterPro"/>
</dbReference>
<dbReference type="GO" id="GO:0009451">
    <property type="term" value="P:RNA modification"/>
    <property type="evidence" value="ECO:0007669"/>
    <property type="project" value="InterPro"/>
</dbReference>
<evidence type="ECO:0000256" key="3">
    <source>
        <dbReference type="ARBA" id="ARBA00022531"/>
    </source>
</evidence>
<name>A0AAV5E262_ELECO</name>
<dbReference type="NCBIfam" id="TIGR03047">
    <property type="entry name" value="PS_II_psb28"/>
    <property type="match status" value="1"/>
</dbReference>
<keyword evidence="2" id="KW-0150">Chloroplast</keyword>
<dbReference type="Pfam" id="PF01535">
    <property type="entry name" value="PPR"/>
    <property type="match status" value="9"/>
</dbReference>
<evidence type="ECO:0000313" key="15">
    <source>
        <dbReference type="Proteomes" id="UP001054889"/>
    </source>
</evidence>
<evidence type="ECO:0000256" key="7">
    <source>
        <dbReference type="ARBA" id="ARBA00023078"/>
    </source>
</evidence>
<dbReference type="FunFam" id="1.25.40.10:FF:000073">
    <property type="entry name" value="Pentatricopeptide repeat-containing protein chloroplastic"/>
    <property type="match status" value="1"/>
</dbReference>
<evidence type="ECO:0000256" key="5">
    <source>
        <dbReference type="ARBA" id="ARBA00022737"/>
    </source>
</evidence>
<gene>
    <name evidence="14" type="primary">gb03808</name>
    <name evidence="14" type="ORF">PR202_gb03808</name>
</gene>
<feature type="repeat" description="PPR" evidence="12">
    <location>
        <begin position="364"/>
        <end position="398"/>
    </location>
</feature>
<evidence type="ECO:0000256" key="12">
    <source>
        <dbReference type="PROSITE-ProRule" id="PRU00708"/>
    </source>
</evidence>
<evidence type="ECO:0000256" key="6">
    <source>
        <dbReference type="ARBA" id="ARBA00022946"/>
    </source>
</evidence>
<keyword evidence="6" id="KW-0809">Transit peptide</keyword>
<dbReference type="Pfam" id="PF13041">
    <property type="entry name" value="PPR_2"/>
    <property type="match status" value="1"/>
</dbReference>
<keyword evidence="9 13" id="KW-0604">Photosystem II</keyword>
<keyword evidence="5" id="KW-0677">Repeat</keyword>
<reference evidence="14" key="1">
    <citation type="journal article" date="2018" name="DNA Res.">
        <title>Multiple hybrid de novo genome assembly of finger millet, an orphan allotetraploid crop.</title>
        <authorList>
            <person name="Hatakeyama M."/>
            <person name="Aluri S."/>
            <person name="Balachadran M.T."/>
            <person name="Sivarajan S.R."/>
            <person name="Patrignani A."/>
            <person name="Gruter S."/>
            <person name="Poveda L."/>
            <person name="Shimizu-Inatsugi R."/>
            <person name="Baeten J."/>
            <person name="Francoijs K.J."/>
            <person name="Nataraja K.N."/>
            <person name="Reddy Y.A.N."/>
            <person name="Phadnis S."/>
            <person name="Ravikumar R.L."/>
            <person name="Schlapbach R."/>
            <person name="Sreeman S.M."/>
            <person name="Shimizu K.K."/>
        </authorList>
    </citation>
    <scope>NUCLEOTIDE SEQUENCE</scope>
</reference>
<keyword evidence="4" id="KW-0934">Plastid</keyword>
<comment type="similarity">
    <text evidence="10 13">Belongs to the Psb28 family.</text>
</comment>
<evidence type="ECO:0000256" key="4">
    <source>
        <dbReference type="ARBA" id="ARBA00022640"/>
    </source>
</evidence>
<evidence type="ECO:0000256" key="11">
    <source>
        <dbReference type="ARBA" id="ARBA00062039"/>
    </source>
</evidence>
<sequence>MRTLVETDQRYDLHVQLFWSARREQSSLLDAPRPWMLRRAPSLLATTRNILPARSKLLQTSPPPLIFAALASFHHAHPGGAHYLLDETPHRRAGAIVRALTACYSSRDANIVASLHCTSLKTGAVLDPPVRTSVLTAYARARDVGAALALFEEAGSPDVILWNAAISALMLNLCYSDAVALFRRMAREIGELDSTTVVVMLSGASHAGKLGHGMGLHGLAVKRCLDADHLSLWNALIDMYAKCGHSDSSESVFLLMPCQDSTSWNSLISGSIFNGHADVAACYFKEMTHSIVQTDEVTLSLVLSACSCLEDFFNFGESVHSRVIKLGYEDTASCSIANSLMTFYSKYGLPEAAEKLFAWTSNKNLVSWNALIKGLVENERVSEALILFQEMGSENQPDVSTLVTVISSFGDEGLLSEGKAAHGYTIRKELLQEEPSIGNCLLDFYLKCEETSTASVLFSTMPRRDLISWNTMISGYSRNVSLKKEAHSMFKGLLSEDLHCSLTTILAVMPSCSGPEELSFGKALHAFSLKYGFTSGVSAVNALMHMYLSCGDLLAAFAMMEGIIPVSDIISWNTIIVGCVQNGHYSAALEAFQFMCSSLAMSPDCITIVSVLSACGNLNQQSLGKSTHCMALKNSLASNLRVENALLAMYFRMRDTNNKGWRALQFYQNMNDFTPNEISTVASLVDMYCKSGRLDMALRVFEVSEKSIAGWNSMISAFGFHGHGLKSIELFWKMNDSGVKATRSTFIALLSACSHSGLVDEGWKYYHLMSEKFVQYYELGVVFLHDGDSSSFLAVVFTHTHLRSHRYDRLAEAELYAVFRRRMRGRSEDLVGEDTGAGSQQNLYSSFNGVSLQCRPASRQRPSCSSRSTMQVVMMAKPSIQFIQGTDEQTIPDVRLTKSRDGTNGVAIFSFEQPSVFDSSAELGDITGFYMIDEEGVLQSVDVSAKFVNGKPARIEAKYVMRTPREWDRFMRFMERYSQANGLQFVKN</sequence>
<dbReference type="GO" id="GO:0015979">
    <property type="term" value="P:photosynthesis"/>
    <property type="evidence" value="ECO:0007669"/>
    <property type="project" value="UniProtKB-KW"/>
</dbReference>
<keyword evidence="8" id="KW-0472">Membrane</keyword>
<dbReference type="InterPro" id="IPR005610">
    <property type="entry name" value="PSII_Psb28_class-1"/>
</dbReference>
<dbReference type="NCBIfam" id="TIGR00756">
    <property type="entry name" value="PPR"/>
    <property type="match status" value="3"/>
</dbReference>
<evidence type="ECO:0000256" key="1">
    <source>
        <dbReference type="ARBA" id="ARBA00004185"/>
    </source>
</evidence>
<evidence type="ECO:0000256" key="10">
    <source>
        <dbReference type="ARBA" id="ARBA00060947"/>
    </source>
</evidence>
<dbReference type="InterPro" id="IPR038676">
    <property type="entry name" value="Psb28_c1_sf"/>
</dbReference>
<dbReference type="FunFam" id="1.25.40.10:FF:000805">
    <property type="entry name" value="Pentatricopeptide repeat-containing protein"/>
    <property type="match status" value="1"/>
</dbReference>
<reference evidence="14" key="2">
    <citation type="submission" date="2021-12" db="EMBL/GenBank/DDBJ databases">
        <title>Resequencing data analysis of finger millet.</title>
        <authorList>
            <person name="Hatakeyama M."/>
            <person name="Aluri S."/>
            <person name="Balachadran M.T."/>
            <person name="Sivarajan S.R."/>
            <person name="Poveda L."/>
            <person name="Shimizu-Inatsugi R."/>
            <person name="Schlapbach R."/>
            <person name="Sreeman S.M."/>
            <person name="Shimizu K.K."/>
        </authorList>
    </citation>
    <scope>NUCLEOTIDE SEQUENCE</scope>
</reference>
<dbReference type="AlphaFoldDB" id="A0AAV5E262"/>
<dbReference type="EMBL" id="BQKI01000073">
    <property type="protein sequence ID" value="GJN16787.1"/>
    <property type="molecule type" value="Genomic_DNA"/>
</dbReference>
<keyword evidence="3 13" id="KW-0602">Photosynthesis</keyword>
<dbReference type="FunFam" id="2.40.30.220:FF:000001">
    <property type="entry name" value="Photosystem II reaction center Psb28 protein"/>
    <property type="match status" value="1"/>
</dbReference>
<dbReference type="Proteomes" id="UP001054889">
    <property type="component" value="Unassembled WGS sequence"/>
</dbReference>
<evidence type="ECO:0000256" key="2">
    <source>
        <dbReference type="ARBA" id="ARBA00022528"/>
    </source>
</evidence>
<comment type="subunit">
    <text evidence="11">Part of the photosystem II complex.</text>
</comment>
<feature type="repeat" description="PPR" evidence="12">
    <location>
        <begin position="568"/>
        <end position="598"/>
    </location>
</feature>
<feature type="repeat" description="PPR" evidence="12">
    <location>
        <begin position="465"/>
        <end position="500"/>
    </location>
</feature>
<dbReference type="GO" id="GO:0009654">
    <property type="term" value="C:photosystem II oxygen evolving complex"/>
    <property type="evidence" value="ECO:0007669"/>
    <property type="project" value="InterPro"/>
</dbReference>
<dbReference type="PANTHER" id="PTHR24015:SF1740">
    <property type="entry name" value="OS03G0435200 PROTEIN"/>
    <property type="match status" value="1"/>
</dbReference>
<dbReference type="GO" id="GO:0009535">
    <property type="term" value="C:chloroplast thylakoid membrane"/>
    <property type="evidence" value="ECO:0007669"/>
    <property type="project" value="UniProtKB-SubCell"/>
</dbReference>
<evidence type="ECO:0000256" key="8">
    <source>
        <dbReference type="ARBA" id="ARBA00023136"/>
    </source>
</evidence>
<feature type="repeat" description="PPR" evidence="12">
    <location>
        <begin position="707"/>
        <end position="741"/>
    </location>
</feature>
<evidence type="ECO:0000256" key="13">
    <source>
        <dbReference type="RuleBase" id="RU003509"/>
    </source>
</evidence>
<organism evidence="14 15">
    <name type="scientific">Eleusine coracana subsp. coracana</name>
    <dbReference type="NCBI Taxonomy" id="191504"/>
    <lineage>
        <taxon>Eukaryota</taxon>
        <taxon>Viridiplantae</taxon>
        <taxon>Streptophyta</taxon>
        <taxon>Embryophyta</taxon>
        <taxon>Tracheophyta</taxon>
        <taxon>Spermatophyta</taxon>
        <taxon>Magnoliopsida</taxon>
        <taxon>Liliopsida</taxon>
        <taxon>Poales</taxon>
        <taxon>Poaceae</taxon>
        <taxon>PACMAD clade</taxon>
        <taxon>Chloridoideae</taxon>
        <taxon>Cynodonteae</taxon>
        <taxon>Eleusininae</taxon>
        <taxon>Eleusine</taxon>
    </lineage>
</organism>
<dbReference type="HAMAP" id="MF_01370">
    <property type="entry name" value="PSII_Psb28"/>
    <property type="match status" value="1"/>
</dbReference>
<dbReference type="Pfam" id="PF03912">
    <property type="entry name" value="Psb28"/>
    <property type="match status" value="1"/>
</dbReference>